<protein>
    <recommendedName>
        <fullName evidence="4">HAT C-terminal dimerisation domain-containing protein</fullName>
    </recommendedName>
</protein>
<evidence type="ECO:0008006" key="4">
    <source>
        <dbReference type="Google" id="ProtNLM"/>
    </source>
</evidence>
<gene>
    <name evidence="2" type="ORF">Pcinc_016757</name>
</gene>
<reference evidence="2" key="1">
    <citation type="submission" date="2023-10" db="EMBL/GenBank/DDBJ databases">
        <title>Genome assemblies of two species of porcelain crab, Petrolisthes cinctipes and Petrolisthes manimaculis (Anomura: Porcellanidae).</title>
        <authorList>
            <person name="Angst P."/>
        </authorList>
    </citation>
    <scope>NUCLEOTIDE SEQUENCE</scope>
    <source>
        <strain evidence="2">PB745_01</strain>
        <tissue evidence="2">Gill</tissue>
    </source>
</reference>
<dbReference type="InterPro" id="IPR012337">
    <property type="entry name" value="RNaseH-like_sf"/>
</dbReference>
<sequence>MKILILPHSNAEVERIFSQMNVTKSKLRNKMGTKLVNSLLHIKYGLRRHNKCCRDYVLPAKTLEKIGRMESYSTVTSKAETICIPAASSPHDLEDDDDNDSFDIGDSDSE</sequence>
<comment type="caution">
    <text evidence="2">The sequence shown here is derived from an EMBL/GenBank/DDBJ whole genome shotgun (WGS) entry which is preliminary data.</text>
</comment>
<keyword evidence="3" id="KW-1185">Reference proteome</keyword>
<feature type="region of interest" description="Disordered" evidence="1">
    <location>
        <begin position="86"/>
        <end position="110"/>
    </location>
</feature>
<organism evidence="2 3">
    <name type="scientific">Petrolisthes cinctipes</name>
    <name type="common">Flat porcelain crab</name>
    <dbReference type="NCBI Taxonomy" id="88211"/>
    <lineage>
        <taxon>Eukaryota</taxon>
        <taxon>Metazoa</taxon>
        <taxon>Ecdysozoa</taxon>
        <taxon>Arthropoda</taxon>
        <taxon>Crustacea</taxon>
        <taxon>Multicrustacea</taxon>
        <taxon>Malacostraca</taxon>
        <taxon>Eumalacostraca</taxon>
        <taxon>Eucarida</taxon>
        <taxon>Decapoda</taxon>
        <taxon>Pleocyemata</taxon>
        <taxon>Anomura</taxon>
        <taxon>Galatheoidea</taxon>
        <taxon>Porcellanidae</taxon>
        <taxon>Petrolisthes</taxon>
    </lineage>
</organism>
<evidence type="ECO:0000256" key="1">
    <source>
        <dbReference type="SAM" id="MobiDB-lite"/>
    </source>
</evidence>
<accession>A0AAE1FS45</accession>
<dbReference type="AlphaFoldDB" id="A0AAE1FS45"/>
<evidence type="ECO:0000313" key="3">
    <source>
        <dbReference type="Proteomes" id="UP001286313"/>
    </source>
</evidence>
<name>A0AAE1FS45_PETCI</name>
<proteinExistence type="predicted"/>
<dbReference type="EMBL" id="JAWQEG010001538">
    <property type="protein sequence ID" value="KAK3878626.1"/>
    <property type="molecule type" value="Genomic_DNA"/>
</dbReference>
<dbReference type="SUPFAM" id="SSF53098">
    <property type="entry name" value="Ribonuclease H-like"/>
    <property type="match status" value="1"/>
</dbReference>
<feature type="compositionally biased region" description="Acidic residues" evidence="1">
    <location>
        <begin position="93"/>
        <end position="110"/>
    </location>
</feature>
<dbReference type="Proteomes" id="UP001286313">
    <property type="component" value="Unassembled WGS sequence"/>
</dbReference>
<evidence type="ECO:0000313" key="2">
    <source>
        <dbReference type="EMBL" id="KAK3878626.1"/>
    </source>
</evidence>